<gene>
    <name evidence="2" type="ORF">DDQ41_10095</name>
</gene>
<protein>
    <recommendedName>
        <fullName evidence="4">DUF4158 domain-containing protein</fullName>
    </recommendedName>
</protein>
<evidence type="ECO:0000256" key="1">
    <source>
        <dbReference type="SAM" id="MobiDB-lite"/>
    </source>
</evidence>
<organism evidence="2 3">
    <name type="scientific">Streptomyces spongiicola</name>
    <dbReference type="NCBI Taxonomy" id="1690221"/>
    <lineage>
        <taxon>Bacteria</taxon>
        <taxon>Bacillati</taxon>
        <taxon>Actinomycetota</taxon>
        <taxon>Actinomycetes</taxon>
        <taxon>Kitasatosporales</taxon>
        <taxon>Streptomycetaceae</taxon>
        <taxon>Streptomyces</taxon>
    </lineage>
</organism>
<evidence type="ECO:0000313" key="2">
    <source>
        <dbReference type="EMBL" id="AWK09212.1"/>
    </source>
</evidence>
<sequence length="92" mass="10245">MRLDSPPDAVEHVAKQVGVAASEPVFQDFTSSAAIRHRSGLRDLTGRHECTRTDLVKLLAHLVDMLWHGERRTANDARSRCGPNCRGGRARR</sequence>
<accession>A0ABM6V5W0</accession>
<proteinExistence type="predicted"/>
<reference evidence="2 3" key="1">
    <citation type="submission" date="2018-05" db="EMBL/GenBank/DDBJ databases">
        <title>Complete genome sequence of the Type Strain of Streptomyces spongiicola HNM0071, the producer of staurosporine.</title>
        <authorList>
            <person name="Zhou S."/>
            <person name="Huang X."/>
        </authorList>
    </citation>
    <scope>NUCLEOTIDE SEQUENCE [LARGE SCALE GENOMIC DNA]</scope>
    <source>
        <strain evidence="2 3">HNM0071</strain>
    </source>
</reference>
<dbReference type="RefSeq" id="WP_109294193.1">
    <property type="nucleotide sequence ID" value="NZ_CP029254.1"/>
</dbReference>
<dbReference type="Proteomes" id="UP000245051">
    <property type="component" value="Chromosome"/>
</dbReference>
<evidence type="ECO:0008006" key="4">
    <source>
        <dbReference type="Google" id="ProtNLM"/>
    </source>
</evidence>
<keyword evidence="3" id="KW-1185">Reference proteome</keyword>
<feature type="region of interest" description="Disordered" evidence="1">
    <location>
        <begin position="73"/>
        <end position="92"/>
    </location>
</feature>
<name>A0ABM6V5W0_9ACTN</name>
<dbReference type="EMBL" id="CP029254">
    <property type="protein sequence ID" value="AWK09212.1"/>
    <property type="molecule type" value="Genomic_DNA"/>
</dbReference>
<evidence type="ECO:0000313" key="3">
    <source>
        <dbReference type="Proteomes" id="UP000245051"/>
    </source>
</evidence>